<dbReference type="Gene3D" id="1.10.1400.10">
    <property type="match status" value="1"/>
</dbReference>
<dbReference type="InterPro" id="IPR014395">
    <property type="entry name" value="Pen/GL7ACA/AHL_acylase"/>
</dbReference>
<keyword evidence="6" id="KW-0732">Signal</keyword>
<feature type="binding site" evidence="5">
    <location>
        <position position="378"/>
    </location>
    <ligand>
        <name>Ca(2+)</name>
        <dbReference type="ChEBI" id="CHEBI:29108"/>
    </ligand>
</feature>
<evidence type="ECO:0000256" key="2">
    <source>
        <dbReference type="ARBA" id="ARBA00022801"/>
    </source>
</evidence>
<dbReference type="PANTHER" id="PTHR34218">
    <property type="entry name" value="PEPTIDASE S45 PENICILLIN AMIDASE"/>
    <property type="match status" value="1"/>
</dbReference>
<dbReference type="Gene3D" id="1.10.439.10">
    <property type="entry name" value="Penicillin Amidohydrolase, domain 1"/>
    <property type="match status" value="1"/>
</dbReference>
<protein>
    <submittedName>
        <fullName evidence="7">Penicilin amidase</fullName>
    </submittedName>
</protein>
<feature type="chain" id="PRO_5027635913" evidence="6">
    <location>
        <begin position="20"/>
        <end position="833"/>
    </location>
</feature>
<comment type="cofactor">
    <cofactor evidence="5">
        <name>Ca(2+)</name>
        <dbReference type="ChEBI" id="CHEBI:29108"/>
    </cofactor>
    <text evidence="5">Binds 1 Ca(2+) ion per dimer.</text>
</comment>
<proteinExistence type="inferred from homology"/>
<dbReference type="GO" id="GO:0046872">
    <property type="term" value="F:metal ion binding"/>
    <property type="evidence" value="ECO:0007669"/>
    <property type="project" value="UniProtKB-KW"/>
</dbReference>
<dbReference type="InterPro" id="IPR029055">
    <property type="entry name" value="Ntn_hydrolases_N"/>
</dbReference>
<evidence type="ECO:0000313" key="7">
    <source>
        <dbReference type="EMBL" id="CAA6800846.1"/>
    </source>
</evidence>
<dbReference type="Pfam" id="PF01804">
    <property type="entry name" value="Penicil_amidase"/>
    <property type="match status" value="1"/>
</dbReference>
<dbReference type="PIRSF" id="PIRSF001227">
    <property type="entry name" value="Pen_acylase"/>
    <property type="match status" value="1"/>
</dbReference>
<keyword evidence="5" id="KW-0106">Calcium</keyword>
<dbReference type="InterPro" id="IPR043147">
    <property type="entry name" value="Penicillin_amidase_A-knob"/>
</dbReference>
<dbReference type="PANTHER" id="PTHR34218:SF4">
    <property type="entry name" value="ACYL-HOMOSERINE LACTONE ACYLASE QUIP"/>
    <property type="match status" value="1"/>
</dbReference>
<keyword evidence="2" id="KW-0378">Hydrolase</keyword>
<keyword evidence="3" id="KW-0865">Zymogen</keyword>
<dbReference type="SUPFAM" id="SSF56235">
    <property type="entry name" value="N-terminal nucleophile aminohydrolases (Ntn hydrolases)"/>
    <property type="match status" value="1"/>
</dbReference>
<organism evidence="7">
    <name type="scientific">uncultured Aureispira sp</name>
    <dbReference type="NCBI Taxonomy" id="1331704"/>
    <lineage>
        <taxon>Bacteria</taxon>
        <taxon>Pseudomonadati</taxon>
        <taxon>Bacteroidota</taxon>
        <taxon>Saprospiria</taxon>
        <taxon>Saprospirales</taxon>
        <taxon>Saprospiraceae</taxon>
        <taxon>Aureispira</taxon>
        <taxon>environmental samples</taxon>
    </lineage>
</organism>
<feature type="signal peptide" evidence="6">
    <location>
        <begin position="1"/>
        <end position="19"/>
    </location>
</feature>
<dbReference type="CDD" id="cd03747">
    <property type="entry name" value="Ntn_PGA_like"/>
    <property type="match status" value="1"/>
</dbReference>
<evidence type="ECO:0000256" key="6">
    <source>
        <dbReference type="SAM" id="SignalP"/>
    </source>
</evidence>
<reference evidence="7" key="1">
    <citation type="submission" date="2020-01" db="EMBL/GenBank/DDBJ databases">
        <authorList>
            <person name="Meier V. D."/>
            <person name="Meier V D."/>
        </authorList>
    </citation>
    <scope>NUCLEOTIDE SEQUENCE</scope>
    <source>
        <strain evidence="7">HLG_WM_MAG_10</strain>
    </source>
</reference>
<keyword evidence="5" id="KW-0479">Metal-binding</keyword>
<feature type="binding site" evidence="5">
    <location>
        <position position="381"/>
    </location>
    <ligand>
        <name>Ca(2+)</name>
        <dbReference type="ChEBI" id="CHEBI:29108"/>
    </ligand>
</feature>
<evidence type="ECO:0000256" key="4">
    <source>
        <dbReference type="PIRSR" id="PIRSR001227-1"/>
    </source>
</evidence>
<dbReference type="EMBL" id="CACVAQ010000057">
    <property type="protein sequence ID" value="CAA6800846.1"/>
    <property type="molecule type" value="Genomic_DNA"/>
</dbReference>
<dbReference type="Gene3D" id="2.30.120.10">
    <property type="match status" value="1"/>
</dbReference>
<dbReference type="InterPro" id="IPR023343">
    <property type="entry name" value="Penicillin_amidase_dom1"/>
</dbReference>
<dbReference type="GO" id="GO:0016811">
    <property type="term" value="F:hydrolase activity, acting on carbon-nitrogen (but not peptide) bonds, in linear amides"/>
    <property type="evidence" value="ECO:0007669"/>
    <property type="project" value="InterPro"/>
</dbReference>
<dbReference type="InterPro" id="IPR043146">
    <property type="entry name" value="Penicillin_amidase_N_B-knob"/>
</dbReference>
<accession>A0A6S6S3J4</accession>
<dbReference type="Gene3D" id="3.60.20.10">
    <property type="entry name" value="Glutamine Phosphoribosylpyrophosphate, subunit 1, domain 1"/>
    <property type="match status" value="1"/>
</dbReference>
<name>A0A6S6S3J4_9BACT</name>
<sequence length="833" mass="95464">MSFLKLILSLISTILVIWALGTPQTTTTETSKEDKEGNVVEVVSTEKFIPPIGKILSPSHGFWQNAEGEIPDFESTIYHENLSAPVQVKYDDRMVPHIFAANLEDAVFAQGYVTASLRLWQMELQTHAAAGRLAEILGTTEQVRKVLIKKDLETRRIGLPLGARRSVEMWAKNPEKYKALNSYSDGVNAYISSLSYNDLPLFYKLQNYKPEPWTPLKTALLLKNMGRTLTDRDRDFELTKVLKEIGIEQFDNLYAEYFEEQSPIILDSMNYIKPVVIDESNPISLYLGEMGMDSLTRAFSPKGIGSNNWAVSGEKTASGNPILCNDPHLKLNLPSIWFEIQISTPEFNTYGASLPGAPGVISGFNEDIAWGVTNVSHDVKDWYAIQWKDATKAEYWFDSTYRKSSTIIEEIKVRDAESVFDTIYMTHFGPVAHQVGQQDFVLRWTLHDASTEPLTFLKLIKSKNYKDYKDAIRHFACPAQNIVFASKNGDIALWTQGKLPLRKKMQGRFVQQGTSSKELWPGFIPQMDIPHEYNPSKNFVASANQHSVNPSLYPYDYYGYFEEYRGRYLNRRLTEMDSITVDEMMALQYDAYSVKAEDFMDLLKRHLQKGALNKDELEVWHQLKGWDYRYTKNQIEPTIFEMWFDTLEYLVYDEILALEDKNSDKQTIILPEEYNLLHLLKRDTANSVIDIVGTAKREYIGDIFTLAFQKTCQALPRDSKTNKILQWKVQRASIVQHLSTLKAFSVDHIEADGHGSTLNALNKRPGPSWRMVVEMGEEINAYGIYPGGQSENPGSYYYKNMLDKWSKGEHYKLLFMKTAEDAPERIVFAQEFQ</sequence>
<evidence type="ECO:0000256" key="1">
    <source>
        <dbReference type="ARBA" id="ARBA00006586"/>
    </source>
</evidence>
<dbReference type="AlphaFoldDB" id="A0A6S6S3J4"/>
<evidence type="ECO:0000256" key="3">
    <source>
        <dbReference type="ARBA" id="ARBA00023145"/>
    </source>
</evidence>
<dbReference type="InterPro" id="IPR002692">
    <property type="entry name" value="S45"/>
</dbReference>
<comment type="similarity">
    <text evidence="1">Belongs to the peptidase S45 family.</text>
</comment>
<feature type="active site" description="Nucleophile" evidence="4">
    <location>
        <position position="306"/>
    </location>
</feature>
<dbReference type="GO" id="GO:0017000">
    <property type="term" value="P:antibiotic biosynthetic process"/>
    <property type="evidence" value="ECO:0007669"/>
    <property type="project" value="InterPro"/>
</dbReference>
<gene>
    <name evidence="7" type="ORF">HELGO_WM30366</name>
</gene>
<evidence type="ECO:0000256" key="5">
    <source>
        <dbReference type="PIRSR" id="PIRSR001227-2"/>
    </source>
</evidence>